<dbReference type="Proteomes" id="UP001595912">
    <property type="component" value="Unassembled WGS sequence"/>
</dbReference>
<evidence type="ECO:0000313" key="2">
    <source>
        <dbReference type="EMBL" id="MFC5003692.1"/>
    </source>
</evidence>
<dbReference type="RefSeq" id="WP_380122894.1">
    <property type="nucleotide sequence ID" value="NZ_JBHSIU010000054.1"/>
</dbReference>
<accession>A0ABV9W8N1</accession>
<dbReference type="SUPFAM" id="SSF56281">
    <property type="entry name" value="Metallo-hydrolase/oxidoreductase"/>
    <property type="match status" value="1"/>
</dbReference>
<dbReference type="InterPro" id="IPR001279">
    <property type="entry name" value="Metallo-B-lactamas"/>
</dbReference>
<gene>
    <name evidence="2" type="ORF">ACFPIJ_38450</name>
</gene>
<dbReference type="InterPro" id="IPR036866">
    <property type="entry name" value="RibonucZ/Hydroxyglut_hydro"/>
</dbReference>
<dbReference type="Gene3D" id="3.60.15.10">
    <property type="entry name" value="Ribonuclease Z/Hydroxyacylglutathione hydrolase-like"/>
    <property type="match status" value="2"/>
</dbReference>
<keyword evidence="3" id="KW-1185">Reference proteome</keyword>
<feature type="domain" description="Metallo-beta-lactamase" evidence="1">
    <location>
        <begin position="24"/>
        <end position="185"/>
    </location>
</feature>
<dbReference type="PANTHER" id="PTHR42951:SF17">
    <property type="entry name" value="METALLO-BETA-LACTAMASE DOMAIN-CONTAINING PROTEIN"/>
    <property type="match status" value="1"/>
</dbReference>
<reference evidence="3" key="1">
    <citation type="journal article" date="2019" name="Int. J. Syst. Evol. Microbiol.">
        <title>The Global Catalogue of Microorganisms (GCM) 10K type strain sequencing project: providing services to taxonomists for standard genome sequencing and annotation.</title>
        <authorList>
            <consortium name="The Broad Institute Genomics Platform"/>
            <consortium name="The Broad Institute Genome Sequencing Center for Infectious Disease"/>
            <person name="Wu L."/>
            <person name="Ma J."/>
        </authorList>
    </citation>
    <scope>NUCLEOTIDE SEQUENCE [LARGE SCALE GENOMIC DNA]</scope>
    <source>
        <strain evidence="3">CGMCC 4.7152</strain>
    </source>
</reference>
<protein>
    <submittedName>
        <fullName evidence="2">MBL fold metallo-hydrolase</fullName>
    </submittedName>
</protein>
<dbReference type="InterPro" id="IPR050855">
    <property type="entry name" value="NDM-1-like"/>
</dbReference>
<organism evidence="2 3">
    <name type="scientific">Dactylosporangium cerinum</name>
    <dbReference type="NCBI Taxonomy" id="1434730"/>
    <lineage>
        <taxon>Bacteria</taxon>
        <taxon>Bacillati</taxon>
        <taxon>Actinomycetota</taxon>
        <taxon>Actinomycetes</taxon>
        <taxon>Micromonosporales</taxon>
        <taxon>Micromonosporaceae</taxon>
        <taxon>Dactylosporangium</taxon>
    </lineage>
</organism>
<dbReference type="PANTHER" id="PTHR42951">
    <property type="entry name" value="METALLO-BETA-LACTAMASE DOMAIN-CONTAINING"/>
    <property type="match status" value="1"/>
</dbReference>
<dbReference type="Pfam" id="PF00753">
    <property type="entry name" value="Lactamase_B"/>
    <property type="match status" value="1"/>
</dbReference>
<evidence type="ECO:0000259" key="1">
    <source>
        <dbReference type="SMART" id="SM00849"/>
    </source>
</evidence>
<proteinExistence type="predicted"/>
<sequence length="201" mass="20456">MIHTVVTPVHLPAGIAGPEPMDFDVRCFLVPHATGVTLVDTGLPHTVASIAEQLAGLGAGWSDVTDVVLTHHHPDHTGGLPAVTGLAPQATVWAGAGDAFPVPAGPARDGATIRGLRVVATPGHTAGHLSLLSTDDGVLLIGDLAGTDGGGLVRAPAAFTADPAEAERSLRAVSRLDFADLFPSHGAPADAQALRELLDRR</sequence>
<evidence type="ECO:0000313" key="3">
    <source>
        <dbReference type="Proteomes" id="UP001595912"/>
    </source>
</evidence>
<name>A0ABV9W8N1_9ACTN</name>
<dbReference type="SMART" id="SM00849">
    <property type="entry name" value="Lactamase_B"/>
    <property type="match status" value="1"/>
</dbReference>
<dbReference type="CDD" id="cd07721">
    <property type="entry name" value="yflN-like_MBL-fold"/>
    <property type="match status" value="1"/>
</dbReference>
<comment type="caution">
    <text evidence="2">The sequence shown here is derived from an EMBL/GenBank/DDBJ whole genome shotgun (WGS) entry which is preliminary data.</text>
</comment>
<dbReference type="EMBL" id="JBHSIU010000054">
    <property type="protein sequence ID" value="MFC5003692.1"/>
    <property type="molecule type" value="Genomic_DNA"/>
</dbReference>